<keyword evidence="4 6" id="KW-0547">Nucleotide-binding</keyword>
<keyword evidence="9" id="KW-1185">Reference proteome</keyword>
<accession>A0A1G8JFP4</accession>
<dbReference type="GO" id="GO:0005524">
    <property type="term" value="F:ATP binding"/>
    <property type="evidence" value="ECO:0007669"/>
    <property type="project" value="UniProtKB-KW"/>
</dbReference>
<comment type="catalytic activity">
    <reaction evidence="1 6">
        <text>alpha-D-ribose 1,5-bisphosphate + ATP = 5-phospho-alpha-D-ribose 1-diphosphate + ADP</text>
        <dbReference type="Rhea" id="RHEA:20109"/>
        <dbReference type="ChEBI" id="CHEBI:30616"/>
        <dbReference type="ChEBI" id="CHEBI:58017"/>
        <dbReference type="ChEBI" id="CHEBI:68688"/>
        <dbReference type="ChEBI" id="CHEBI:456216"/>
        <dbReference type="EC" id="2.7.4.23"/>
    </reaction>
</comment>
<dbReference type="STRING" id="551996.SAMN05192573_11896"/>
<reference evidence="9" key="1">
    <citation type="submission" date="2016-10" db="EMBL/GenBank/DDBJ databases">
        <authorList>
            <person name="Varghese N."/>
            <person name="Submissions S."/>
        </authorList>
    </citation>
    <scope>NUCLEOTIDE SEQUENCE [LARGE SCALE GENOMIC DNA]</scope>
    <source>
        <strain evidence="9">Gh-67</strain>
    </source>
</reference>
<sequence>MSKLFYVIGASGAGKDTLMNYARKQINGSENVVFAHRYITRPPFSGNENHVSLTNEEFALRSKAGMFALSWGSHDKYYGIGQEINNWLNKGFNVVVNGSREYLPVAQRLYPDLIVILVTASPEAIASRLVGRGRENTEEIANRIARTAELNTNLENCIEIQNDGAIELAGNELVNLVSVTEKQLA</sequence>
<comment type="caution">
    <text evidence="6">Lacks conserved residue(s) required for the propagation of feature annotation.</text>
</comment>
<evidence type="ECO:0000256" key="5">
    <source>
        <dbReference type="ARBA" id="ARBA00022840"/>
    </source>
</evidence>
<dbReference type="Proteomes" id="UP000199705">
    <property type="component" value="Unassembled WGS sequence"/>
</dbReference>
<dbReference type="PANTHER" id="PTHR23117">
    <property type="entry name" value="GUANYLATE KINASE-RELATED"/>
    <property type="match status" value="1"/>
</dbReference>
<comment type="pathway">
    <text evidence="2 6">Metabolic intermediate biosynthesis; 5-phospho-alpha-D-ribose 1-diphosphate biosynthesis; 5-phospho-alpha-D-ribose 1-diphosphate from D-ribose 5-phosphate (route II): step 3/3.</text>
</comment>
<gene>
    <name evidence="6" type="primary">phnN</name>
    <name evidence="8" type="ORF">SAMN05192573_11896</name>
</gene>
<dbReference type="GO" id="GO:0033863">
    <property type="term" value="F:ribose 1,5-bisphosphate phosphokinase activity"/>
    <property type="evidence" value="ECO:0007669"/>
    <property type="project" value="UniProtKB-UniRule"/>
</dbReference>
<dbReference type="GO" id="GO:0005829">
    <property type="term" value="C:cytosol"/>
    <property type="evidence" value="ECO:0007669"/>
    <property type="project" value="TreeGrafter"/>
</dbReference>
<dbReference type="Pfam" id="PF00625">
    <property type="entry name" value="Guanylate_kin"/>
    <property type="match status" value="1"/>
</dbReference>
<keyword evidence="3 6" id="KW-0808">Transferase</keyword>
<feature type="domain" description="Guanylate kinase/L-type calcium channel beta subunit" evidence="7">
    <location>
        <begin position="1"/>
        <end position="181"/>
    </location>
</feature>
<proteinExistence type="inferred from homology"/>
<dbReference type="UniPathway" id="UPA00087">
    <property type="reaction ID" value="UER00175"/>
</dbReference>
<evidence type="ECO:0000313" key="9">
    <source>
        <dbReference type="Proteomes" id="UP000199705"/>
    </source>
</evidence>
<dbReference type="SMART" id="SM00072">
    <property type="entry name" value="GuKc"/>
    <property type="match status" value="1"/>
</dbReference>
<evidence type="ECO:0000256" key="3">
    <source>
        <dbReference type="ARBA" id="ARBA00022679"/>
    </source>
</evidence>
<dbReference type="PANTHER" id="PTHR23117:SF8">
    <property type="entry name" value="RIBOSE 1,5-BISPHOSPHATE PHOSPHOKINASE PHNN"/>
    <property type="match status" value="1"/>
</dbReference>
<evidence type="ECO:0000256" key="1">
    <source>
        <dbReference type="ARBA" id="ARBA00000373"/>
    </source>
</evidence>
<dbReference type="EC" id="2.7.4.23" evidence="6"/>
<dbReference type="HAMAP" id="MF_00836">
    <property type="entry name" value="PhnN"/>
    <property type="match status" value="1"/>
</dbReference>
<dbReference type="GO" id="GO:0019634">
    <property type="term" value="P:organic phosphonate metabolic process"/>
    <property type="evidence" value="ECO:0007669"/>
    <property type="project" value="UniProtKB-UniRule"/>
</dbReference>
<evidence type="ECO:0000256" key="6">
    <source>
        <dbReference type="HAMAP-Rule" id="MF_00836"/>
    </source>
</evidence>
<dbReference type="InterPro" id="IPR012699">
    <property type="entry name" value="PhnN"/>
</dbReference>
<dbReference type="RefSeq" id="WP_091174397.1">
    <property type="nucleotide sequence ID" value="NZ_FNCG01000018.1"/>
</dbReference>
<comment type="similarity">
    <text evidence="6">Belongs to the ribose 1,5-bisphosphokinase family.</text>
</comment>
<dbReference type="GO" id="GO:0006015">
    <property type="term" value="P:5-phosphoribose 1-diphosphate biosynthetic process"/>
    <property type="evidence" value="ECO:0007669"/>
    <property type="project" value="UniProtKB-UniRule"/>
</dbReference>
<comment type="function">
    <text evidence="6">Catalyzes the phosphorylation of ribose 1,5-bisphosphate to 5-phospho-D-ribosyl alpha-1-diphosphate (PRPP).</text>
</comment>
<evidence type="ECO:0000256" key="2">
    <source>
        <dbReference type="ARBA" id="ARBA00005069"/>
    </source>
</evidence>
<organism evidence="8 9">
    <name type="scientific">Mucilaginibacter gossypii</name>
    <dbReference type="NCBI Taxonomy" id="551996"/>
    <lineage>
        <taxon>Bacteria</taxon>
        <taxon>Pseudomonadati</taxon>
        <taxon>Bacteroidota</taxon>
        <taxon>Sphingobacteriia</taxon>
        <taxon>Sphingobacteriales</taxon>
        <taxon>Sphingobacteriaceae</taxon>
        <taxon>Mucilaginibacter</taxon>
    </lineage>
</organism>
<dbReference type="NCBIfam" id="TIGR02322">
    <property type="entry name" value="phosphon_PhnN"/>
    <property type="match status" value="1"/>
</dbReference>
<name>A0A1G8JFP4_9SPHI</name>
<dbReference type="SUPFAM" id="SSF52540">
    <property type="entry name" value="P-loop containing nucleoside triphosphate hydrolases"/>
    <property type="match status" value="1"/>
</dbReference>
<dbReference type="NCBIfam" id="NF007485">
    <property type="entry name" value="PRK10078.1"/>
    <property type="match status" value="1"/>
</dbReference>
<evidence type="ECO:0000313" key="8">
    <source>
        <dbReference type="EMBL" id="SDI29863.1"/>
    </source>
</evidence>
<dbReference type="EMBL" id="FNCG01000018">
    <property type="protein sequence ID" value="SDI29863.1"/>
    <property type="molecule type" value="Genomic_DNA"/>
</dbReference>
<dbReference type="Gene3D" id="3.40.50.300">
    <property type="entry name" value="P-loop containing nucleotide triphosphate hydrolases"/>
    <property type="match status" value="1"/>
</dbReference>
<dbReference type="InterPro" id="IPR008145">
    <property type="entry name" value="GK/Ca_channel_bsu"/>
</dbReference>
<dbReference type="InterPro" id="IPR027417">
    <property type="entry name" value="P-loop_NTPase"/>
</dbReference>
<evidence type="ECO:0000259" key="7">
    <source>
        <dbReference type="SMART" id="SM00072"/>
    </source>
</evidence>
<keyword evidence="8" id="KW-0418">Kinase</keyword>
<keyword evidence="5 6" id="KW-0067">ATP-binding</keyword>
<protein>
    <recommendedName>
        <fullName evidence="6">Ribose 1,5-bisphosphate phosphokinase PhnN</fullName>
        <ecNumber evidence="6">2.7.4.23</ecNumber>
    </recommendedName>
    <alternativeName>
        <fullName evidence="6">Ribose 1,5-bisphosphokinase</fullName>
    </alternativeName>
</protein>
<dbReference type="AlphaFoldDB" id="A0A1G8JFP4"/>
<evidence type="ECO:0000256" key="4">
    <source>
        <dbReference type="ARBA" id="ARBA00022741"/>
    </source>
</evidence>